<feature type="transmembrane region" description="Helical" evidence="6">
    <location>
        <begin position="92"/>
        <end position="117"/>
    </location>
</feature>
<feature type="transmembrane region" description="Helical" evidence="6">
    <location>
        <begin position="60"/>
        <end position="85"/>
    </location>
</feature>
<feature type="domain" description="VTT" evidence="7">
    <location>
        <begin position="82"/>
        <end position="196"/>
    </location>
</feature>
<dbReference type="PANTHER" id="PTHR12677">
    <property type="entry name" value="GOLGI APPARATUS MEMBRANE PROTEIN TVP38-RELATED"/>
    <property type="match status" value="1"/>
</dbReference>
<evidence type="ECO:0000256" key="6">
    <source>
        <dbReference type="RuleBase" id="RU366058"/>
    </source>
</evidence>
<feature type="transmembrane region" description="Helical" evidence="6">
    <location>
        <begin position="176"/>
        <end position="194"/>
    </location>
</feature>
<keyword evidence="9" id="KW-1185">Reference proteome</keyword>
<comment type="subcellular location">
    <subcellularLocation>
        <location evidence="1 6">Cell membrane</location>
        <topology evidence="1 6">Multi-pass membrane protein</topology>
    </subcellularLocation>
</comment>
<evidence type="ECO:0000256" key="4">
    <source>
        <dbReference type="ARBA" id="ARBA00022989"/>
    </source>
</evidence>
<evidence type="ECO:0000256" key="1">
    <source>
        <dbReference type="ARBA" id="ARBA00004651"/>
    </source>
</evidence>
<dbReference type="RefSeq" id="WP_217807774.1">
    <property type="nucleotide sequence ID" value="NZ_FWFR01000001.1"/>
</dbReference>
<gene>
    <name evidence="8" type="primary">ydjZ_1</name>
    <name evidence="8" type="ORF">OCH7691_00735</name>
</gene>
<dbReference type="InterPro" id="IPR015414">
    <property type="entry name" value="TMEM64"/>
</dbReference>
<keyword evidence="4 6" id="KW-1133">Transmembrane helix</keyword>
<dbReference type="AlphaFoldDB" id="A0A1Y5RTX2"/>
<protein>
    <recommendedName>
        <fullName evidence="6">TVP38/TMEM64 family membrane protein</fullName>
    </recommendedName>
</protein>
<reference evidence="8 9" key="1">
    <citation type="submission" date="2017-03" db="EMBL/GenBank/DDBJ databases">
        <authorList>
            <person name="Afonso C.L."/>
            <person name="Miller P.J."/>
            <person name="Scott M.A."/>
            <person name="Spackman E."/>
            <person name="Goraichik I."/>
            <person name="Dimitrov K.M."/>
            <person name="Suarez D.L."/>
            <person name="Swayne D.E."/>
        </authorList>
    </citation>
    <scope>NUCLEOTIDE SEQUENCE [LARGE SCALE GENOMIC DNA]</scope>
    <source>
        <strain evidence="8 9">CECT 7691</strain>
    </source>
</reference>
<proteinExistence type="inferred from homology"/>
<dbReference type="GO" id="GO:0005886">
    <property type="term" value="C:plasma membrane"/>
    <property type="evidence" value="ECO:0007669"/>
    <property type="project" value="UniProtKB-SubCell"/>
</dbReference>
<dbReference type="Proteomes" id="UP000193200">
    <property type="component" value="Unassembled WGS sequence"/>
</dbReference>
<evidence type="ECO:0000256" key="2">
    <source>
        <dbReference type="ARBA" id="ARBA00022475"/>
    </source>
</evidence>
<organism evidence="8 9">
    <name type="scientific">Oceanibacterium hippocampi</name>
    <dbReference type="NCBI Taxonomy" id="745714"/>
    <lineage>
        <taxon>Bacteria</taxon>
        <taxon>Pseudomonadati</taxon>
        <taxon>Pseudomonadota</taxon>
        <taxon>Alphaproteobacteria</taxon>
        <taxon>Sneathiellales</taxon>
        <taxon>Sneathiellaceae</taxon>
        <taxon>Oceanibacterium</taxon>
    </lineage>
</organism>
<dbReference type="FunCoup" id="A0A1Y5RTX2">
    <property type="interactions" value="190"/>
</dbReference>
<name>A0A1Y5RTX2_9PROT</name>
<dbReference type="EMBL" id="FWFR01000001">
    <property type="protein sequence ID" value="SLN25367.1"/>
    <property type="molecule type" value="Genomic_DNA"/>
</dbReference>
<keyword evidence="5 6" id="KW-0472">Membrane</keyword>
<dbReference type="InParanoid" id="A0A1Y5RTX2"/>
<evidence type="ECO:0000313" key="8">
    <source>
        <dbReference type="EMBL" id="SLN25367.1"/>
    </source>
</evidence>
<dbReference type="PANTHER" id="PTHR12677:SF59">
    <property type="entry name" value="GOLGI APPARATUS MEMBRANE PROTEIN TVP38-RELATED"/>
    <property type="match status" value="1"/>
</dbReference>
<feature type="transmembrane region" description="Helical" evidence="6">
    <location>
        <begin position="144"/>
        <end position="169"/>
    </location>
</feature>
<feature type="transmembrane region" description="Helical" evidence="6">
    <location>
        <begin position="237"/>
        <end position="259"/>
    </location>
</feature>
<dbReference type="Pfam" id="PF09335">
    <property type="entry name" value="VTT_dom"/>
    <property type="match status" value="1"/>
</dbReference>
<accession>A0A1Y5RTX2</accession>
<evidence type="ECO:0000256" key="3">
    <source>
        <dbReference type="ARBA" id="ARBA00022692"/>
    </source>
</evidence>
<feature type="transmembrane region" description="Helical" evidence="6">
    <location>
        <begin position="18"/>
        <end position="40"/>
    </location>
</feature>
<comment type="similarity">
    <text evidence="6">Belongs to the TVP38/TMEM64 family.</text>
</comment>
<dbReference type="InterPro" id="IPR032816">
    <property type="entry name" value="VTT_dom"/>
</dbReference>
<evidence type="ECO:0000256" key="5">
    <source>
        <dbReference type="ARBA" id="ARBA00023136"/>
    </source>
</evidence>
<evidence type="ECO:0000313" key="9">
    <source>
        <dbReference type="Proteomes" id="UP000193200"/>
    </source>
</evidence>
<evidence type="ECO:0000259" key="7">
    <source>
        <dbReference type="Pfam" id="PF09335"/>
    </source>
</evidence>
<sequence length="267" mass="28623">MTANDNLSRQPASWARRLWAPALLVLAFAAVFALGLDDYLSFRALSDHRDQLKTFVDNHFVAGLLIYAGLYAVAVALSLPGGLLLTVSGGFLFGWFAAGSVTVLAATVGATAIFLIARTSLGEPLRARAGNTLKRLEAGFREDAMHYLLFLRLVPLFPFWLVNIAPAFLGVRLRTFFLATLFGILPGTFVFAFLGTGLDSVIREQQAAHQACLDTHAADGASAAATACPFDFDLGALVTWEILVALAGLGVIALLPVIFKKLRAQRA</sequence>
<keyword evidence="3 6" id="KW-0812">Transmembrane</keyword>
<keyword evidence="2 6" id="KW-1003">Cell membrane</keyword>